<reference evidence="4" key="1">
    <citation type="submission" date="2022-12" db="EMBL/GenBank/DDBJ databases">
        <title>Chromosome-level genome assembly of the bean flower thrips Megalurothrips usitatus.</title>
        <authorList>
            <person name="Ma L."/>
            <person name="Liu Q."/>
            <person name="Li H."/>
            <person name="Cai W."/>
        </authorList>
    </citation>
    <scope>NUCLEOTIDE SEQUENCE</scope>
    <source>
        <strain evidence="4">Cailab_2022a</strain>
    </source>
</reference>
<proteinExistence type="predicted"/>
<evidence type="ECO:0000313" key="4">
    <source>
        <dbReference type="EMBL" id="KAJ1529283.1"/>
    </source>
</evidence>
<protein>
    <recommendedName>
        <fullName evidence="3">C2H2-type domain-containing protein</fullName>
    </recommendedName>
</protein>
<dbReference type="InterPro" id="IPR013087">
    <property type="entry name" value="Znf_C2H2_type"/>
</dbReference>
<keyword evidence="1" id="KW-0863">Zinc-finger</keyword>
<name>A0AAV7XYP1_9NEOP</name>
<feature type="compositionally biased region" description="Acidic residues" evidence="2">
    <location>
        <begin position="89"/>
        <end position="103"/>
    </location>
</feature>
<keyword evidence="1" id="KW-0479">Metal-binding</keyword>
<feature type="domain" description="C2H2-type" evidence="3">
    <location>
        <begin position="26"/>
        <end position="55"/>
    </location>
</feature>
<dbReference type="InterPro" id="IPR036236">
    <property type="entry name" value="Znf_C2H2_sf"/>
</dbReference>
<evidence type="ECO:0000259" key="3">
    <source>
        <dbReference type="PROSITE" id="PS50157"/>
    </source>
</evidence>
<accession>A0AAV7XYP1</accession>
<dbReference type="AlphaFoldDB" id="A0AAV7XYP1"/>
<dbReference type="PROSITE" id="PS00028">
    <property type="entry name" value="ZINC_FINGER_C2H2_1"/>
    <property type="match status" value="1"/>
</dbReference>
<evidence type="ECO:0000256" key="2">
    <source>
        <dbReference type="SAM" id="MobiDB-lite"/>
    </source>
</evidence>
<dbReference type="SMART" id="SM00355">
    <property type="entry name" value="ZnF_C2H2"/>
    <property type="match status" value="2"/>
</dbReference>
<dbReference type="SUPFAM" id="SSF57667">
    <property type="entry name" value="beta-beta-alpha zinc fingers"/>
    <property type="match status" value="1"/>
</dbReference>
<feature type="region of interest" description="Disordered" evidence="2">
    <location>
        <begin position="77"/>
        <end position="109"/>
    </location>
</feature>
<dbReference type="GO" id="GO:0008270">
    <property type="term" value="F:zinc ion binding"/>
    <property type="evidence" value="ECO:0007669"/>
    <property type="project" value="UniProtKB-KW"/>
</dbReference>
<gene>
    <name evidence="4" type="ORF">ONE63_006081</name>
</gene>
<dbReference type="Gene3D" id="3.30.160.60">
    <property type="entry name" value="Classic Zinc Finger"/>
    <property type="match status" value="1"/>
</dbReference>
<dbReference type="EMBL" id="JAPTSV010000003">
    <property type="protein sequence ID" value="KAJ1529283.1"/>
    <property type="molecule type" value="Genomic_DNA"/>
</dbReference>
<organism evidence="4 5">
    <name type="scientific">Megalurothrips usitatus</name>
    <name type="common">bean blossom thrips</name>
    <dbReference type="NCBI Taxonomy" id="439358"/>
    <lineage>
        <taxon>Eukaryota</taxon>
        <taxon>Metazoa</taxon>
        <taxon>Ecdysozoa</taxon>
        <taxon>Arthropoda</taxon>
        <taxon>Hexapoda</taxon>
        <taxon>Insecta</taxon>
        <taxon>Pterygota</taxon>
        <taxon>Neoptera</taxon>
        <taxon>Paraneoptera</taxon>
        <taxon>Thysanoptera</taxon>
        <taxon>Terebrantia</taxon>
        <taxon>Thripoidea</taxon>
        <taxon>Thripidae</taxon>
        <taxon>Megalurothrips</taxon>
    </lineage>
</organism>
<dbReference type="PROSITE" id="PS50157">
    <property type="entry name" value="ZINC_FINGER_C2H2_2"/>
    <property type="match status" value="1"/>
</dbReference>
<evidence type="ECO:0000256" key="1">
    <source>
        <dbReference type="PROSITE-ProRule" id="PRU00042"/>
    </source>
</evidence>
<keyword evidence="1" id="KW-0862">Zinc</keyword>
<evidence type="ECO:0000313" key="5">
    <source>
        <dbReference type="Proteomes" id="UP001075354"/>
    </source>
</evidence>
<dbReference type="Proteomes" id="UP001075354">
    <property type="component" value="Chromosome 3"/>
</dbReference>
<keyword evidence="5" id="KW-1185">Reference proteome</keyword>
<comment type="caution">
    <text evidence="4">The sequence shown here is derived from an EMBL/GenBank/DDBJ whole genome shotgun (WGS) entry which is preliminary data.</text>
</comment>
<sequence>MSAASGSSGISIAGVRYSELIPDEALTCNVCDRSFVTPRQLAHHQQKKRHFGCSACDSLFPSLMALEHHKEEFEHWSGDELSVGRPSCDEDDDEDSLETVCSEELERLL</sequence>